<protein>
    <submittedName>
        <fullName evidence="1">Uncharacterized protein</fullName>
    </submittedName>
</protein>
<name>A0A3P3XPK7_9SPIR</name>
<sequence>MRKPFEISTGAWWLVPDGRTIAVSSFHESWLASHPAIAGGALHTVDFVQKSGWLSVTQYSDGMLEVISRDILDPRQREALRKLLEVNGGAIKKLVVFVPVIDGCLTAEAPFTADWERLSRNLDAFAGKGT</sequence>
<dbReference type="EMBL" id="FWDO01000004">
    <property type="protein sequence ID" value="SLM17783.1"/>
    <property type="molecule type" value="Genomic_DNA"/>
</dbReference>
<gene>
    <name evidence="1" type="ORF">SPIRO4BDMA_40352</name>
</gene>
<dbReference type="AlphaFoldDB" id="A0A3P3XPK7"/>
<reference evidence="1" key="1">
    <citation type="submission" date="2017-02" db="EMBL/GenBank/DDBJ databases">
        <authorList>
            <person name="Regsiter A."/>
            <person name="William W."/>
        </authorList>
    </citation>
    <scope>NUCLEOTIDE SEQUENCE</scope>
    <source>
        <strain evidence="1">BdmA 4</strain>
    </source>
</reference>
<evidence type="ECO:0000313" key="1">
    <source>
        <dbReference type="EMBL" id="SLM17783.1"/>
    </source>
</evidence>
<organism evidence="1">
    <name type="scientific">uncultured spirochete</name>
    <dbReference type="NCBI Taxonomy" id="156406"/>
    <lineage>
        <taxon>Bacteria</taxon>
        <taxon>Pseudomonadati</taxon>
        <taxon>Spirochaetota</taxon>
        <taxon>Spirochaetia</taxon>
        <taxon>Spirochaetales</taxon>
        <taxon>environmental samples</taxon>
    </lineage>
</organism>
<accession>A0A3P3XPK7</accession>
<proteinExistence type="predicted"/>